<protein>
    <submittedName>
        <fullName evidence="1">Uncharacterized protein</fullName>
    </submittedName>
</protein>
<sequence length="100" mass="11380">MNAISICIPYADLNRRNFRLHPKCRNGRVNAPSAIGSFFPDLELTGRSQLRDFKPLSTADVDSWLVDLSLAFYFRFPFRSSICQPVAFHLTSRCGLDSRP</sequence>
<dbReference type="Proteomes" id="UP001279734">
    <property type="component" value="Unassembled WGS sequence"/>
</dbReference>
<evidence type="ECO:0000313" key="1">
    <source>
        <dbReference type="EMBL" id="GMH21361.1"/>
    </source>
</evidence>
<reference evidence="1" key="1">
    <citation type="submission" date="2023-05" db="EMBL/GenBank/DDBJ databases">
        <title>Nepenthes gracilis genome sequencing.</title>
        <authorList>
            <person name="Fukushima K."/>
        </authorList>
    </citation>
    <scope>NUCLEOTIDE SEQUENCE</scope>
    <source>
        <strain evidence="1">SING2019-196</strain>
    </source>
</reference>
<evidence type="ECO:0000313" key="2">
    <source>
        <dbReference type="Proteomes" id="UP001279734"/>
    </source>
</evidence>
<keyword evidence="2" id="KW-1185">Reference proteome</keyword>
<proteinExistence type="predicted"/>
<gene>
    <name evidence="1" type="ORF">Nepgr_023203</name>
</gene>
<dbReference type="AlphaFoldDB" id="A0AAD3XZ59"/>
<accession>A0AAD3XZ59</accession>
<organism evidence="1 2">
    <name type="scientific">Nepenthes gracilis</name>
    <name type="common">Slender pitcher plant</name>
    <dbReference type="NCBI Taxonomy" id="150966"/>
    <lineage>
        <taxon>Eukaryota</taxon>
        <taxon>Viridiplantae</taxon>
        <taxon>Streptophyta</taxon>
        <taxon>Embryophyta</taxon>
        <taxon>Tracheophyta</taxon>
        <taxon>Spermatophyta</taxon>
        <taxon>Magnoliopsida</taxon>
        <taxon>eudicotyledons</taxon>
        <taxon>Gunneridae</taxon>
        <taxon>Pentapetalae</taxon>
        <taxon>Caryophyllales</taxon>
        <taxon>Nepenthaceae</taxon>
        <taxon>Nepenthes</taxon>
    </lineage>
</organism>
<dbReference type="EMBL" id="BSYO01000023">
    <property type="protein sequence ID" value="GMH21361.1"/>
    <property type="molecule type" value="Genomic_DNA"/>
</dbReference>
<comment type="caution">
    <text evidence="1">The sequence shown here is derived from an EMBL/GenBank/DDBJ whole genome shotgun (WGS) entry which is preliminary data.</text>
</comment>
<name>A0AAD3XZ59_NEPGR</name>